<dbReference type="Proteomes" id="UP000619079">
    <property type="component" value="Unassembled WGS sequence"/>
</dbReference>
<evidence type="ECO:0000256" key="2">
    <source>
        <dbReference type="SAM" id="Phobius"/>
    </source>
</evidence>
<reference evidence="3" key="1">
    <citation type="submission" date="2020-12" db="EMBL/GenBank/DDBJ databases">
        <title>Sedimentitalea sp. nov., isolated from sand in Incheon.</title>
        <authorList>
            <person name="Kim W."/>
        </authorList>
    </citation>
    <scope>NUCLEOTIDE SEQUENCE</scope>
    <source>
        <strain evidence="3">CAU 1593</strain>
    </source>
</reference>
<feature type="transmembrane region" description="Helical" evidence="2">
    <location>
        <begin position="7"/>
        <end position="25"/>
    </location>
</feature>
<organism evidence="3 4">
    <name type="scientific">Sedimentitalea arenosa</name>
    <dbReference type="NCBI Taxonomy" id="2798803"/>
    <lineage>
        <taxon>Bacteria</taxon>
        <taxon>Pseudomonadati</taxon>
        <taxon>Pseudomonadota</taxon>
        <taxon>Alphaproteobacteria</taxon>
        <taxon>Rhodobacterales</taxon>
        <taxon>Paracoccaceae</taxon>
        <taxon>Sedimentitalea</taxon>
    </lineage>
</organism>
<dbReference type="RefSeq" id="WP_199023104.1">
    <property type="nucleotide sequence ID" value="NZ_JAELVR010000001.1"/>
</dbReference>
<accession>A0A8J7J5D8</accession>
<name>A0A8J7J5D8_9RHOB</name>
<evidence type="ECO:0000313" key="3">
    <source>
        <dbReference type="EMBL" id="MBJ6370342.1"/>
    </source>
</evidence>
<evidence type="ECO:0000256" key="1">
    <source>
        <dbReference type="SAM" id="MobiDB-lite"/>
    </source>
</evidence>
<protein>
    <submittedName>
        <fullName evidence="3">Uncharacterized protein</fullName>
    </submittedName>
</protein>
<comment type="caution">
    <text evidence="3">The sequence shown here is derived from an EMBL/GenBank/DDBJ whole genome shotgun (WGS) entry which is preliminary data.</text>
</comment>
<keyword evidence="2" id="KW-0472">Membrane</keyword>
<keyword evidence="2" id="KW-0812">Transmembrane</keyword>
<proteinExistence type="predicted"/>
<keyword evidence="2" id="KW-1133">Transmembrane helix</keyword>
<feature type="region of interest" description="Disordered" evidence="1">
    <location>
        <begin position="30"/>
        <end position="49"/>
    </location>
</feature>
<keyword evidence="4" id="KW-1185">Reference proteome</keyword>
<gene>
    <name evidence="3" type="ORF">JF290_02285</name>
</gene>
<dbReference type="AlphaFoldDB" id="A0A8J7J5D8"/>
<feature type="compositionally biased region" description="Basic and acidic residues" evidence="1">
    <location>
        <begin position="39"/>
        <end position="49"/>
    </location>
</feature>
<dbReference type="EMBL" id="JAELVR010000001">
    <property type="protein sequence ID" value="MBJ6370342.1"/>
    <property type="molecule type" value="Genomic_DNA"/>
</dbReference>
<evidence type="ECO:0000313" key="4">
    <source>
        <dbReference type="Proteomes" id="UP000619079"/>
    </source>
</evidence>
<sequence length="49" mass="5489">MGRLLKFLIYLAILAFIAVVAYAYLGPWFGSDFSPPQTEIREPVTLDAN</sequence>